<dbReference type="PANTHER" id="PTHR11352">
    <property type="entry name" value="PROLIFERATING CELL NUCLEAR ANTIGEN"/>
    <property type="match status" value="1"/>
</dbReference>
<comment type="function">
    <text evidence="3">Sliding clamp subunit that acts as a moving platform for DNA processing. Responsible for tethering the catalytic subunit of DNA polymerase and other proteins to DNA during high-speed replication.</text>
</comment>
<name>A0A832UZ58_9ARCH</name>
<comment type="caution">
    <text evidence="8">The sequence shown here is derived from an EMBL/GenBank/DDBJ whole genome shotgun (WGS) entry which is preliminary data.</text>
</comment>
<organism evidence="8 9">
    <name type="scientific">Candidatus Naiadarchaeum limnaeum</name>
    <dbReference type="NCBI Taxonomy" id="2756139"/>
    <lineage>
        <taxon>Archaea</taxon>
        <taxon>Candidatus Undinarchaeota</taxon>
        <taxon>Candidatus Undinarchaeia</taxon>
        <taxon>Candidatus Naiadarchaeales</taxon>
        <taxon>Candidatus Naiadarchaeaceae</taxon>
        <taxon>Candidatus Naiadarchaeum</taxon>
    </lineage>
</organism>
<dbReference type="NCBIfam" id="TIGR00590">
    <property type="entry name" value="pcna"/>
    <property type="match status" value="1"/>
</dbReference>
<dbReference type="GO" id="GO:0006272">
    <property type="term" value="P:leading strand elongation"/>
    <property type="evidence" value="ECO:0007669"/>
    <property type="project" value="TreeGrafter"/>
</dbReference>
<feature type="domain" description="Proliferating cell nuclear antigen PCNA C-terminal" evidence="7">
    <location>
        <begin position="124"/>
        <end position="243"/>
    </location>
</feature>
<accession>A0A832UZ58</accession>
<sequence length="248" mass="27734">MKFKAVIDQPDLLRDSINAVSTLINEAVFKVTKSGIELRAMDSANVSMVEMRLLASAFRSFDVDKETEIAVNIGDLTSVLKRAKSTDSLTLELKDNQLHIEFSGETKRSFNIPLLDLKQEQKAPSLEFPVMIKIKSEIIEDGINDAEIVSDAIILEADTSAFTMRAEGDNRKTELKIEKGDEALIELKASSKVKSIFPLDYLKKFIKAGKLSPEANLHLGNEYPMKLDFKVLDKLQLSFILAPRIESE</sequence>
<comment type="subunit">
    <text evidence="3">Homotrimer. The subunits circularize to form a toroid; DNA passes through its center. Replication factor C (RFC) is required to load the toroid on the DNA.</text>
</comment>
<dbReference type="GO" id="GO:0003677">
    <property type="term" value="F:DNA binding"/>
    <property type="evidence" value="ECO:0007669"/>
    <property type="project" value="UniProtKB-UniRule"/>
</dbReference>
<evidence type="ECO:0000259" key="6">
    <source>
        <dbReference type="Pfam" id="PF00705"/>
    </source>
</evidence>
<dbReference type="GO" id="GO:0030337">
    <property type="term" value="F:DNA polymerase processivity factor activity"/>
    <property type="evidence" value="ECO:0007669"/>
    <property type="project" value="UniProtKB-UniRule"/>
</dbReference>
<dbReference type="HAMAP" id="MF_00317">
    <property type="entry name" value="DNApol_clamp_arch"/>
    <property type="match status" value="1"/>
</dbReference>
<evidence type="ECO:0000256" key="3">
    <source>
        <dbReference type="HAMAP-Rule" id="MF_00317"/>
    </source>
</evidence>
<dbReference type="InterPro" id="IPR046938">
    <property type="entry name" value="DNA_clamp_sf"/>
</dbReference>
<dbReference type="Pfam" id="PF00705">
    <property type="entry name" value="PCNA_N"/>
    <property type="match status" value="1"/>
</dbReference>
<dbReference type="Proteomes" id="UP000646946">
    <property type="component" value="Unassembled WGS sequence"/>
</dbReference>
<dbReference type="InterPro" id="IPR000730">
    <property type="entry name" value="Pr_cel_nuc_antig"/>
</dbReference>
<dbReference type="NCBIfam" id="NF002222">
    <property type="entry name" value="PRK01115.1-5"/>
    <property type="match status" value="1"/>
</dbReference>
<evidence type="ECO:0000256" key="2">
    <source>
        <dbReference type="ARBA" id="ARBA00023125"/>
    </source>
</evidence>
<evidence type="ECO:0000256" key="1">
    <source>
        <dbReference type="ARBA" id="ARBA00010462"/>
    </source>
</evidence>
<dbReference type="PROSITE" id="PS01251">
    <property type="entry name" value="PCNA_1"/>
    <property type="match status" value="1"/>
</dbReference>
<dbReference type="InterPro" id="IPR022659">
    <property type="entry name" value="Pr_cel_nuc_antig_CS"/>
</dbReference>
<evidence type="ECO:0000313" key="8">
    <source>
        <dbReference type="EMBL" id="HIJ99973.1"/>
    </source>
</evidence>
<keyword evidence="9" id="KW-1185">Reference proteome</keyword>
<reference evidence="8 9" key="1">
    <citation type="journal article" name="Nat. Commun.">
        <title>Undinarchaeota illuminate DPANN phylogeny and the impact of gene transfer on archaeal evolution.</title>
        <authorList>
            <person name="Dombrowski N."/>
            <person name="Williams T.A."/>
            <person name="Sun J."/>
            <person name="Woodcroft B.J."/>
            <person name="Lee J.H."/>
            <person name="Minh B.Q."/>
            <person name="Rinke C."/>
            <person name="Spang A."/>
        </authorList>
    </citation>
    <scope>NUCLEOTIDE SEQUENCE [LARGE SCALE GENOMIC DNA]</scope>
    <source>
        <strain evidence="8">MAG_bin1129</strain>
    </source>
</reference>
<evidence type="ECO:0000256" key="4">
    <source>
        <dbReference type="RuleBase" id="RU003671"/>
    </source>
</evidence>
<keyword evidence="2 3" id="KW-0238">DNA-binding</keyword>
<dbReference type="Gene3D" id="3.70.10.10">
    <property type="match status" value="1"/>
</dbReference>
<dbReference type="PRINTS" id="PR00339">
    <property type="entry name" value="PCNACYCLIN"/>
</dbReference>
<dbReference type="SUPFAM" id="SSF55979">
    <property type="entry name" value="DNA clamp"/>
    <property type="match status" value="2"/>
</dbReference>
<dbReference type="AlphaFoldDB" id="A0A832UZ58"/>
<proteinExistence type="inferred from homology"/>
<evidence type="ECO:0000259" key="7">
    <source>
        <dbReference type="Pfam" id="PF02747"/>
    </source>
</evidence>
<evidence type="ECO:0000313" key="9">
    <source>
        <dbReference type="Proteomes" id="UP000646946"/>
    </source>
</evidence>
<dbReference type="InterPro" id="IPR022649">
    <property type="entry name" value="Pr_cel_nuc_antig_C"/>
</dbReference>
<protein>
    <recommendedName>
        <fullName evidence="3">DNA polymerase sliding clamp</fullName>
    </recommendedName>
    <alternativeName>
        <fullName evidence="3">Proliferating cell nuclear antigen homolog</fullName>
        <shortName evidence="3">PCNA</shortName>
    </alternativeName>
</protein>
<comment type="function">
    <text evidence="5">Sliding clamp subunit. Responsible for tethering the catalytic subunit of DNA polymerase to DNA during high-speed replication.</text>
</comment>
<keyword evidence="3 4" id="KW-0235">DNA replication</keyword>
<dbReference type="Pfam" id="PF02747">
    <property type="entry name" value="PCNA_C"/>
    <property type="match status" value="1"/>
</dbReference>
<dbReference type="GO" id="GO:0006275">
    <property type="term" value="P:regulation of DNA replication"/>
    <property type="evidence" value="ECO:0007669"/>
    <property type="project" value="UniProtKB-UniRule"/>
</dbReference>
<feature type="domain" description="Proliferating cell nuclear antigen PCNA N-terminal" evidence="6">
    <location>
        <begin position="4"/>
        <end position="109"/>
    </location>
</feature>
<dbReference type="PANTHER" id="PTHR11352:SF0">
    <property type="entry name" value="PROLIFERATING CELL NUCLEAR ANTIGEN"/>
    <property type="match status" value="1"/>
</dbReference>
<gene>
    <name evidence="3 8" type="primary">pcn</name>
    <name evidence="8" type="ORF">H1016_00355</name>
</gene>
<dbReference type="CDD" id="cd00577">
    <property type="entry name" value="PCNA"/>
    <property type="match status" value="1"/>
</dbReference>
<comment type="similarity">
    <text evidence="1 3 4">Belongs to the PCNA family.</text>
</comment>
<evidence type="ECO:0000256" key="5">
    <source>
        <dbReference type="RuleBase" id="RU003673"/>
    </source>
</evidence>
<dbReference type="EMBL" id="DVAB01000004">
    <property type="protein sequence ID" value="HIJ99973.1"/>
    <property type="molecule type" value="Genomic_DNA"/>
</dbReference>
<dbReference type="InterPro" id="IPR022648">
    <property type="entry name" value="Pr_cel_nuc_antig_N"/>
</dbReference>